<sequence length="408" mass="45662">MGARKIPRKSVPVVNGLYLTSSTKYREFIVDQRLDNFAHSGHARKLSHPYDSATPYFYQARRSRDHYGLTAVKGDRPLLEAARRRTVSMEQRRSKRAGETGDPRENPPASGIVRHGSHLRKSEVNRLGIEPSSPWGEANCLTAQPPWPCHPCVVTRLRRLNKEVSSTGKAEIRWIWRSGGMQGRGNGSTQRKPTGQYKRPPRFPKANIQVIPPGIELDLPLCRGEPSDFSRNQKGGCCKRGLPFRTVVSRNPHYQPENQGGLQQLTRMALLSGRQGLSPRDVDREGRPQKFPVPSGAGVTSVLPTISMQAWHAPSTRPLSNQREHGRATNHRTGSVLHKRGGGFDVKRWGEEIWAALNSEQHRNERAWETGDPEKTRRTKASSGKTPTCENSGVSRQVIEPGSPWWGV</sequence>
<keyword evidence="3" id="KW-1185">Reference proteome</keyword>
<comment type="caution">
    <text evidence="2">The sequence shown here is derived from an EMBL/GenBank/DDBJ whole genome shotgun (WGS) entry which is preliminary data.</text>
</comment>
<accession>A0ABQ9H4I7</accession>
<dbReference type="EMBL" id="JARBHB010000007">
    <property type="protein sequence ID" value="KAJ8879213.1"/>
    <property type="molecule type" value="Genomic_DNA"/>
</dbReference>
<evidence type="ECO:0000256" key="1">
    <source>
        <dbReference type="SAM" id="MobiDB-lite"/>
    </source>
</evidence>
<feature type="compositionally biased region" description="Basic and acidic residues" evidence="1">
    <location>
        <begin position="362"/>
        <end position="376"/>
    </location>
</feature>
<organism evidence="2 3">
    <name type="scientific">Dryococelus australis</name>
    <dbReference type="NCBI Taxonomy" id="614101"/>
    <lineage>
        <taxon>Eukaryota</taxon>
        <taxon>Metazoa</taxon>
        <taxon>Ecdysozoa</taxon>
        <taxon>Arthropoda</taxon>
        <taxon>Hexapoda</taxon>
        <taxon>Insecta</taxon>
        <taxon>Pterygota</taxon>
        <taxon>Neoptera</taxon>
        <taxon>Polyneoptera</taxon>
        <taxon>Phasmatodea</taxon>
        <taxon>Verophasmatodea</taxon>
        <taxon>Anareolatae</taxon>
        <taxon>Phasmatidae</taxon>
        <taxon>Eurycanthinae</taxon>
        <taxon>Dryococelus</taxon>
    </lineage>
</organism>
<feature type="region of interest" description="Disordered" evidence="1">
    <location>
        <begin position="83"/>
        <end position="120"/>
    </location>
</feature>
<reference evidence="2 3" key="1">
    <citation type="submission" date="2023-02" db="EMBL/GenBank/DDBJ databases">
        <title>LHISI_Scaffold_Assembly.</title>
        <authorList>
            <person name="Stuart O.P."/>
            <person name="Cleave R."/>
            <person name="Magrath M.J.L."/>
            <person name="Mikheyev A.S."/>
        </authorList>
    </citation>
    <scope>NUCLEOTIDE SEQUENCE [LARGE SCALE GENOMIC DNA]</scope>
    <source>
        <strain evidence="2">Daus_M_001</strain>
        <tissue evidence="2">Leg muscle</tissue>
    </source>
</reference>
<protein>
    <submittedName>
        <fullName evidence="2">Uncharacterized protein</fullName>
    </submittedName>
</protein>
<feature type="compositionally biased region" description="Polar residues" evidence="1">
    <location>
        <begin position="381"/>
        <end position="393"/>
    </location>
</feature>
<name>A0ABQ9H4I7_9NEOP</name>
<gene>
    <name evidence="2" type="ORF">PR048_019819</name>
</gene>
<feature type="region of interest" description="Disordered" evidence="1">
    <location>
        <begin position="362"/>
        <end position="393"/>
    </location>
</feature>
<evidence type="ECO:0000313" key="3">
    <source>
        <dbReference type="Proteomes" id="UP001159363"/>
    </source>
</evidence>
<evidence type="ECO:0000313" key="2">
    <source>
        <dbReference type="EMBL" id="KAJ8879213.1"/>
    </source>
</evidence>
<feature type="region of interest" description="Disordered" evidence="1">
    <location>
        <begin position="179"/>
        <end position="207"/>
    </location>
</feature>
<dbReference type="Proteomes" id="UP001159363">
    <property type="component" value="Chromosome 6"/>
</dbReference>
<feature type="region of interest" description="Disordered" evidence="1">
    <location>
        <begin position="276"/>
        <end position="300"/>
    </location>
</feature>
<feature type="region of interest" description="Disordered" evidence="1">
    <location>
        <begin position="316"/>
        <end position="339"/>
    </location>
</feature>
<feature type="compositionally biased region" description="Basic and acidic residues" evidence="1">
    <location>
        <begin position="90"/>
        <end position="105"/>
    </location>
</feature>
<proteinExistence type="predicted"/>